<dbReference type="KEGG" id="mgod:E7746_02915"/>
<dbReference type="EMBL" id="CP039393">
    <property type="protein sequence ID" value="QCD34902.1"/>
    <property type="molecule type" value="Genomic_DNA"/>
</dbReference>
<feature type="region of interest" description="Disordered" evidence="4">
    <location>
        <begin position="260"/>
        <end position="325"/>
    </location>
</feature>
<dbReference type="InterPro" id="IPR002508">
    <property type="entry name" value="MurNAc-LAA_cat"/>
</dbReference>
<proteinExistence type="predicted"/>
<organism evidence="6 7">
    <name type="scientific">Muribaculum gordoncarteri</name>
    <dbReference type="NCBI Taxonomy" id="2530390"/>
    <lineage>
        <taxon>Bacteria</taxon>
        <taxon>Pseudomonadati</taxon>
        <taxon>Bacteroidota</taxon>
        <taxon>Bacteroidia</taxon>
        <taxon>Bacteroidales</taxon>
        <taxon>Muribaculaceae</taxon>
        <taxon>Muribaculum</taxon>
    </lineage>
</organism>
<dbReference type="PANTHER" id="PTHR30404">
    <property type="entry name" value="N-ACETYLMURAMOYL-L-ALANINE AMIDASE"/>
    <property type="match status" value="1"/>
</dbReference>
<accession>A0A4P7VCV3</accession>
<evidence type="ECO:0000256" key="1">
    <source>
        <dbReference type="ARBA" id="ARBA00001561"/>
    </source>
</evidence>
<feature type="compositionally biased region" description="Basic and acidic residues" evidence="4">
    <location>
        <begin position="298"/>
        <end position="314"/>
    </location>
</feature>
<name>A0A4P7VCV3_9BACT</name>
<dbReference type="Pfam" id="PF01520">
    <property type="entry name" value="Amidase_3"/>
    <property type="match status" value="1"/>
</dbReference>
<reference evidence="6 7" key="1">
    <citation type="submission" date="2019-02" db="EMBL/GenBank/DDBJ databases">
        <title>Isolation and identification of novel species under the genus Muribaculum.</title>
        <authorList>
            <person name="Miyake S."/>
            <person name="Ding Y."/>
            <person name="Low A."/>
            <person name="Soh M."/>
            <person name="Seedorf H."/>
        </authorList>
    </citation>
    <scope>NUCLEOTIDE SEQUENCE [LARGE SCALE GENOMIC DNA]</scope>
    <source>
        <strain evidence="6 7">TLL-A4</strain>
    </source>
</reference>
<dbReference type="SUPFAM" id="SSF53187">
    <property type="entry name" value="Zn-dependent exopeptidases"/>
    <property type="match status" value="1"/>
</dbReference>
<keyword evidence="3" id="KW-0378">Hydrolase</keyword>
<dbReference type="OrthoDB" id="9806267at2"/>
<feature type="compositionally biased region" description="Acidic residues" evidence="4">
    <location>
        <begin position="315"/>
        <end position="325"/>
    </location>
</feature>
<dbReference type="EC" id="3.5.1.28" evidence="2"/>
<evidence type="ECO:0000256" key="2">
    <source>
        <dbReference type="ARBA" id="ARBA00011901"/>
    </source>
</evidence>
<sequence>MLRLIRLILCLFVVSLTSLSIMAGDFIVVLDPGHGGHDYGAIGAKAREKDINLGVALKLGALLKKEKGVKVVYTRDGDYFKTLQQRADIANKAHGDLFISIHTNSLDKKARNRKTISGASTYTLGLHKSAENLAVAKRENAVMMLEDDFSTTYCGFDPNSTESYIIFELSQNNHLDQSIDFAGKLQSEMKSTAGRVDRGVRQAGFWVLAKTSMPAVLIELDFICNPTVERYLASESGQKKFAEAIHNAFKSYKTAYDHRQGVEPEPDVDVDDDQQSVDDDSDKKKRKEMSERKKRARNRPESIEGNKSSAKEVVVDDGDVASESSEEGLRYKIQFLTSGKPLSKKSKEFKGLKNVDSYRDGGLHKYTVGNYKSMDDAEKELRKVRAKFPEAFVITMRDGKRIK</sequence>
<dbReference type="PANTHER" id="PTHR30404:SF0">
    <property type="entry name" value="N-ACETYLMURAMOYL-L-ALANINE AMIDASE AMIC"/>
    <property type="match status" value="1"/>
</dbReference>
<dbReference type="GO" id="GO:0009253">
    <property type="term" value="P:peptidoglycan catabolic process"/>
    <property type="evidence" value="ECO:0007669"/>
    <property type="project" value="InterPro"/>
</dbReference>
<dbReference type="GO" id="GO:0030288">
    <property type="term" value="C:outer membrane-bounded periplasmic space"/>
    <property type="evidence" value="ECO:0007669"/>
    <property type="project" value="TreeGrafter"/>
</dbReference>
<feature type="compositionally biased region" description="Acidic residues" evidence="4">
    <location>
        <begin position="264"/>
        <end position="280"/>
    </location>
</feature>
<dbReference type="Gene3D" id="3.40.630.40">
    <property type="entry name" value="Zn-dependent exopeptidases"/>
    <property type="match status" value="1"/>
</dbReference>
<dbReference type="GO" id="GO:0008745">
    <property type="term" value="F:N-acetylmuramoyl-L-alanine amidase activity"/>
    <property type="evidence" value="ECO:0007669"/>
    <property type="project" value="UniProtKB-EC"/>
</dbReference>
<protein>
    <recommendedName>
        <fullName evidence="2">N-acetylmuramoyl-L-alanine amidase</fullName>
        <ecNumber evidence="2">3.5.1.28</ecNumber>
    </recommendedName>
</protein>
<dbReference type="RefSeq" id="WP_136409775.1">
    <property type="nucleotide sequence ID" value="NZ_CANQMU010000013.1"/>
</dbReference>
<evidence type="ECO:0000256" key="4">
    <source>
        <dbReference type="SAM" id="MobiDB-lite"/>
    </source>
</evidence>
<evidence type="ECO:0000313" key="6">
    <source>
        <dbReference type="EMBL" id="QCD34902.1"/>
    </source>
</evidence>
<gene>
    <name evidence="6" type="ORF">E7746_02915</name>
</gene>
<feature type="domain" description="MurNAc-LAA" evidence="5">
    <location>
        <begin position="87"/>
        <end position="250"/>
    </location>
</feature>
<dbReference type="Proteomes" id="UP000297031">
    <property type="component" value="Chromosome"/>
</dbReference>
<dbReference type="AlphaFoldDB" id="A0A4P7VCV3"/>
<feature type="compositionally biased region" description="Basic residues" evidence="4">
    <location>
        <begin position="284"/>
        <end position="297"/>
    </location>
</feature>
<comment type="catalytic activity">
    <reaction evidence="1">
        <text>Hydrolyzes the link between N-acetylmuramoyl residues and L-amino acid residues in certain cell-wall glycopeptides.</text>
        <dbReference type="EC" id="3.5.1.28"/>
    </reaction>
</comment>
<dbReference type="FunFam" id="3.40.630.40:FF:000005">
    <property type="entry name" value="N-acetylmuramoyl-L-alanine amidase (AmiA)"/>
    <property type="match status" value="1"/>
</dbReference>
<evidence type="ECO:0000259" key="5">
    <source>
        <dbReference type="SMART" id="SM00646"/>
    </source>
</evidence>
<evidence type="ECO:0000313" key="7">
    <source>
        <dbReference type="Proteomes" id="UP000297031"/>
    </source>
</evidence>
<dbReference type="CDD" id="cd02696">
    <property type="entry name" value="MurNAc-LAA"/>
    <property type="match status" value="1"/>
</dbReference>
<keyword evidence="7" id="KW-1185">Reference proteome</keyword>
<dbReference type="InterPro" id="IPR050695">
    <property type="entry name" value="N-acetylmuramoyl_amidase_3"/>
</dbReference>
<dbReference type="SMART" id="SM00646">
    <property type="entry name" value="Ami_3"/>
    <property type="match status" value="1"/>
</dbReference>
<evidence type="ECO:0000256" key="3">
    <source>
        <dbReference type="ARBA" id="ARBA00022801"/>
    </source>
</evidence>